<dbReference type="SUPFAM" id="SSF53681">
    <property type="entry name" value="Aspartate/glutamate racemase"/>
    <property type="match status" value="2"/>
</dbReference>
<dbReference type="GO" id="GO:0071555">
    <property type="term" value="P:cell wall organization"/>
    <property type="evidence" value="ECO:0007669"/>
    <property type="project" value="UniProtKB-KW"/>
</dbReference>
<evidence type="ECO:0000256" key="2">
    <source>
        <dbReference type="ARBA" id="ARBA00013090"/>
    </source>
</evidence>
<keyword evidence="4 7" id="KW-0573">Peptidoglycan synthesis</keyword>
<evidence type="ECO:0000256" key="3">
    <source>
        <dbReference type="ARBA" id="ARBA00022960"/>
    </source>
</evidence>
<dbReference type="GO" id="GO:0009252">
    <property type="term" value="P:peptidoglycan biosynthetic process"/>
    <property type="evidence" value="ECO:0007669"/>
    <property type="project" value="UniProtKB-UniRule"/>
</dbReference>
<comment type="similarity">
    <text evidence="7">Belongs to the aspartate/glutamate racemases family.</text>
</comment>
<dbReference type="InterPro" id="IPR033134">
    <property type="entry name" value="Asp/Glu_racemase_AS_2"/>
</dbReference>
<feature type="binding site" evidence="7">
    <location>
        <begin position="78"/>
        <end position="79"/>
    </location>
    <ligand>
        <name>substrate</name>
    </ligand>
</feature>
<dbReference type="HAMAP" id="MF_00258">
    <property type="entry name" value="Glu_racemase"/>
    <property type="match status" value="1"/>
</dbReference>
<accession>A0A3N1NMF4</accession>
<dbReference type="UniPathway" id="UPA00219"/>
<dbReference type="OrthoDB" id="9801055at2"/>
<evidence type="ECO:0000256" key="5">
    <source>
        <dbReference type="ARBA" id="ARBA00023235"/>
    </source>
</evidence>
<dbReference type="Pfam" id="PF01177">
    <property type="entry name" value="Asp_Glu_race"/>
    <property type="match status" value="1"/>
</dbReference>
<keyword evidence="5 7" id="KW-0413">Isomerase</keyword>
<keyword evidence="3 7" id="KW-0133">Cell shape</keyword>
<feature type="active site" description="Proton donor/acceptor" evidence="7">
    <location>
        <position position="77"/>
    </location>
</feature>
<dbReference type="PROSITE" id="PS00923">
    <property type="entry name" value="ASP_GLU_RACEMASE_1"/>
    <property type="match status" value="1"/>
</dbReference>
<feature type="active site" description="Proton donor/acceptor" evidence="7">
    <location>
        <position position="191"/>
    </location>
</feature>
<evidence type="ECO:0000256" key="6">
    <source>
        <dbReference type="ARBA" id="ARBA00023316"/>
    </source>
</evidence>
<keyword evidence="6 7" id="KW-0961">Cell wall biogenesis/degradation</keyword>
<comment type="function">
    <text evidence="7">Provides the (R)-glutamate required for cell wall biosynthesis.</text>
</comment>
<dbReference type="InterPro" id="IPR018187">
    <property type="entry name" value="Asp/Glu_racemase_AS_1"/>
</dbReference>
<dbReference type="PROSITE" id="PS00924">
    <property type="entry name" value="ASP_GLU_RACEMASE_2"/>
    <property type="match status" value="1"/>
</dbReference>
<name>A0A3N1NMF4_9GAMM</name>
<evidence type="ECO:0000313" key="9">
    <source>
        <dbReference type="Proteomes" id="UP000273643"/>
    </source>
</evidence>
<protein>
    <recommendedName>
        <fullName evidence="2 7">Glutamate racemase</fullName>
        <ecNumber evidence="2 7">5.1.1.3</ecNumber>
    </recommendedName>
</protein>
<dbReference type="EC" id="5.1.1.3" evidence="2 7"/>
<evidence type="ECO:0000256" key="4">
    <source>
        <dbReference type="ARBA" id="ARBA00022984"/>
    </source>
</evidence>
<feature type="binding site" evidence="7">
    <location>
        <begin position="13"/>
        <end position="14"/>
    </location>
    <ligand>
        <name>substrate</name>
    </ligand>
</feature>
<comment type="pathway">
    <text evidence="7">Cell wall biogenesis; peptidoglycan biosynthesis.</text>
</comment>
<keyword evidence="9" id="KW-1185">Reference proteome</keyword>
<dbReference type="FunFam" id="3.40.50.1860:FF:000001">
    <property type="entry name" value="Glutamate racemase"/>
    <property type="match status" value="1"/>
</dbReference>
<evidence type="ECO:0000256" key="1">
    <source>
        <dbReference type="ARBA" id="ARBA00001602"/>
    </source>
</evidence>
<reference evidence="8 9" key="1">
    <citation type="submission" date="2018-11" db="EMBL/GenBank/DDBJ databases">
        <title>Genomic Encyclopedia of Type Strains, Phase IV (KMG-IV): sequencing the most valuable type-strain genomes for metagenomic binning, comparative biology and taxonomic classification.</title>
        <authorList>
            <person name="Goeker M."/>
        </authorList>
    </citation>
    <scope>NUCLEOTIDE SEQUENCE [LARGE SCALE GENOMIC DNA]</scope>
    <source>
        <strain evidence="8 9">DSM 16974</strain>
    </source>
</reference>
<comment type="catalytic activity">
    <reaction evidence="1 7">
        <text>L-glutamate = D-glutamate</text>
        <dbReference type="Rhea" id="RHEA:12813"/>
        <dbReference type="ChEBI" id="CHEBI:29985"/>
        <dbReference type="ChEBI" id="CHEBI:29986"/>
        <dbReference type="EC" id="5.1.1.3"/>
    </reaction>
</comment>
<proteinExistence type="inferred from homology"/>
<dbReference type="Gene3D" id="3.40.50.1860">
    <property type="match status" value="2"/>
</dbReference>
<sequence length="275" mass="29565">MPADPPPRLLVFDSGVGGLSIMADIQRLLPHCSVSYASDNAAFPYGTKSEEVLVARVDRVLHRLIEHSRPDVVVVACNSASTLALPHIRAHFREPIVGVVPAIKPAAHQSRSRVIGLLATPGTVARSYTRDLIQQFAADCTVISLGSSELVRLAEAHLRGQTPSLAQLQDLLSPMLSHPRAPEMDTLVLACTHFPLLKQELQAVVGPEVALIDSGEAIARRVAYWLTELGRRKSASESPVHQALFTADGPEVERLGPALAEFGISDIQVVAVPNN</sequence>
<dbReference type="PANTHER" id="PTHR21198:SF2">
    <property type="entry name" value="GLUTAMATE RACEMASE"/>
    <property type="match status" value="1"/>
</dbReference>
<dbReference type="GO" id="GO:0008360">
    <property type="term" value="P:regulation of cell shape"/>
    <property type="evidence" value="ECO:0007669"/>
    <property type="project" value="UniProtKB-KW"/>
</dbReference>
<gene>
    <name evidence="7" type="primary">murI</name>
    <name evidence="8" type="ORF">EDC38_0593</name>
</gene>
<organism evidence="8 9">
    <name type="scientific">Marinimicrobium koreense</name>
    <dbReference type="NCBI Taxonomy" id="306545"/>
    <lineage>
        <taxon>Bacteria</taxon>
        <taxon>Pseudomonadati</taxon>
        <taxon>Pseudomonadota</taxon>
        <taxon>Gammaproteobacteria</taxon>
        <taxon>Cellvibrionales</taxon>
        <taxon>Cellvibrionaceae</taxon>
        <taxon>Marinimicrobium</taxon>
    </lineage>
</organism>
<dbReference type="AlphaFoldDB" id="A0A3N1NMF4"/>
<dbReference type="PANTHER" id="PTHR21198">
    <property type="entry name" value="GLUTAMATE RACEMASE"/>
    <property type="match status" value="1"/>
</dbReference>
<dbReference type="InterPro" id="IPR015942">
    <property type="entry name" value="Asp/Glu/hydantoin_racemase"/>
</dbReference>
<dbReference type="RefSeq" id="WP_123637254.1">
    <property type="nucleotide sequence ID" value="NZ_RJUK01000001.1"/>
</dbReference>
<evidence type="ECO:0000256" key="7">
    <source>
        <dbReference type="HAMAP-Rule" id="MF_00258"/>
    </source>
</evidence>
<feature type="binding site" evidence="7">
    <location>
        <begin position="45"/>
        <end position="46"/>
    </location>
    <ligand>
        <name>substrate</name>
    </ligand>
</feature>
<dbReference type="NCBIfam" id="TIGR00067">
    <property type="entry name" value="glut_race"/>
    <property type="match status" value="1"/>
</dbReference>
<dbReference type="InterPro" id="IPR001920">
    <property type="entry name" value="Asp/Glu_race"/>
</dbReference>
<feature type="binding site" evidence="7">
    <location>
        <begin position="192"/>
        <end position="193"/>
    </location>
    <ligand>
        <name>substrate</name>
    </ligand>
</feature>
<dbReference type="InterPro" id="IPR004391">
    <property type="entry name" value="Glu_race"/>
</dbReference>
<dbReference type="GO" id="GO:0008881">
    <property type="term" value="F:glutamate racemase activity"/>
    <property type="evidence" value="ECO:0007669"/>
    <property type="project" value="UniProtKB-UniRule"/>
</dbReference>
<dbReference type="EMBL" id="RJUK01000001">
    <property type="protein sequence ID" value="ROQ20002.1"/>
    <property type="molecule type" value="Genomic_DNA"/>
</dbReference>
<evidence type="ECO:0000313" key="8">
    <source>
        <dbReference type="EMBL" id="ROQ20002.1"/>
    </source>
</evidence>
<dbReference type="Proteomes" id="UP000273643">
    <property type="component" value="Unassembled WGS sequence"/>
</dbReference>
<comment type="caution">
    <text evidence="8">The sequence shown here is derived from an EMBL/GenBank/DDBJ whole genome shotgun (WGS) entry which is preliminary data.</text>
</comment>